<organism evidence="1 2">
    <name type="scientific">Glossina palpalis gambiensis</name>
    <dbReference type="NCBI Taxonomy" id="67801"/>
    <lineage>
        <taxon>Eukaryota</taxon>
        <taxon>Metazoa</taxon>
        <taxon>Ecdysozoa</taxon>
        <taxon>Arthropoda</taxon>
        <taxon>Hexapoda</taxon>
        <taxon>Insecta</taxon>
        <taxon>Pterygota</taxon>
        <taxon>Neoptera</taxon>
        <taxon>Endopterygota</taxon>
        <taxon>Diptera</taxon>
        <taxon>Brachycera</taxon>
        <taxon>Muscomorpha</taxon>
        <taxon>Hippoboscoidea</taxon>
        <taxon>Glossinidae</taxon>
        <taxon>Glossina</taxon>
    </lineage>
</organism>
<protein>
    <submittedName>
        <fullName evidence="1">Uncharacterized protein</fullName>
    </submittedName>
</protein>
<dbReference type="EnsemblMetazoa" id="GPPI025951-RA">
    <property type="protein sequence ID" value="GPPI025951-PA"/>
    <property type="gene ID" value="GPPI025951"/>
</dbReference>
<accession>A0A1B0BCS2</accession>
<proteinExistence type="predicted"/>
<name>A0A1B0BCS2_9MUSC</name>
<dbReference type="EMBL" id="JXJN01012086">
    <property type="status" value="NOT_ANNOTATED_CDS"/>
    <property type="molecule type" value="Genomic_DNA"/>
</dbReference>
<keyword evidence="2" id="KW-1185">Reference proteome</keyword>
<dbReference type="Proteomes" id="UP000092460">
    <property type="component" value="Unassembled WGS sequence"/>
</dbReference>
<dbReference type="AlphaFoldDB" id="A0A1B0BCS2"/>
<reference evidence="1" key="2">
    <citation type="submission" date="2020-05" db="UniProtKB">
        <authorList>
            <consortium name="EnsemblMetazoa"/>
        </authorList>
    </citation>
    <scope>IDENTIFICATION</scope>
    <source>
        <strain evidence="1">IAEA</strain>
    </source>
</reference>
<dbReference type="VEuPathDB" id="VectorBase:GPPI025951"/>
<evidence type="ECO:0000313" key="1">
    <source>
        <dbReference type="EnsemblMetazoa" id="GPPI025951-PA"/>
    </source>
</evidence>
<sequence>MEKVKRHQSSANESLIMWKKRNQIVRPHEKRWLVRILIFIFDGYYISTSVTAHKVTYMSVILFAGNQHNFRHQTPVAKLRLICVASILQSQEVKCHVVTNLATTRHI</sequence>
<reference evidence="2" key="1">
    <citation type="submission" date="2015-01" db="EMBL/GenBank/DDBJ databases">
        <authorList>
            <person name="Aksoy S."/>
            <person name="Warren W."/>
            <person name="Wilson R.K."/>
        </authorList>
    </citation>
    <scope>NUCLEOTIDE SEQUENCE [LARGE SCALE GENOMIC DNA]</scope>
    <source>
        <strain evidence="2">IAEA</strain>
    </source>
</reference>
<evidence type="ECO:0000313" key="2">
    <source>
        <dbReference type="Proteomes" id="UP000092460"/>
    </source>
</evidence>